<comment type="caution">
    <text evidence="3">The sequence shown here is derived from an EMBL/GenBank/DDBJ whole genome shotgun (WGS) entry which is preliminary data.</text>
</comment>
<name>A0A4U1IYC8_9BACT</name>
<evidence type="ECO:0000259" key="2">
    <source>
        <dbReference type="Pfam" id="PF03968"/>
    </source>
</evidence>
<feature type="domain" description="Organic solvent tolerance-like N-terminal" evidence="2">
    <location>
        <begin position="39"/>
        <end position="139"/>
    </location>
</feature>
<feature type="chain" id="PRO_5020855740" description="Organic solvent tolerance-like N-terminal domain-containing protein" evidence="1">
    <location>
        <begin position="25"/>
        <end position="162"/>
    </location>
</feature>
<gene>
    <name evidence="3" type="ORF">E8A74_36870</name>
</gene>
<dbReference type="Pfam" id="PF03968">
    <property type="entry name" value="LptD_N"/>
    <property type="match status" value="1"/>
</dbReference>
<proteinExistence type="predicted"/>
<accession>A0A4U1IYC8</accession>
<evidence type="ECO:0000313" key="3">
    <source>
        <dbReference type="EMBL" id="TKC99657.1"/>
    </source>
</evidence>
<evidence type="ECO:0000256" key="1">
    <source>
        <dbReference type="SAM" id="SignalP"/>
    </source>
</evidence>
<feature type="signal peptide" evidence="1">
    <location>
        <begin position="1"/>
        <end position="24"/>
    </location>
</feature>
<evidence type="ECO:0000313" key="4">
    <source>
        <dbReference type="Proteomes" id="UP000309215"/>
    </source>
</evidence>
<dbReference type="AlphaFoldDB" id="A0A4U1IYC8"/>
<dbReference type="RefSeq" id="WP_136933787.1">
    <property type="nucleotide sequence ID" value="NZ_SSMQ01000054.1"/>
</dbReference>
<keyword evidence="1" id="KW-0732">Signal</keyword>
<dbReference type="Gene3D" id="2.60.450.10">
    <property type="entry name" value="Lipopolysaccharide (LPS) transport protein A like domain"/>
    <property type="match status" value="1"/>
</dbReference>
<organism evidence="3 4">
    <name type="scientific">Polyangium fumosum</name>
    <dbReference type="NCBI Taxonomy" id="889272"/>
    <lineage>
        <taxon>Bacteria</taxon>
        <taxon>Pseudomonadati</taxon>
        <taxon>Myxococcota</taxon>
        <taxon>Polyangia</taxon>
        <taxon>Polyangiales</taxon>
        <taxon>Polyangiaceae</taxon>
        <taxon>Polyangium</taxon>
    </lineage>
</organism>
<sequence>MPFGPRLSLALALLATTIAPRSLAEPPKAAPPPKEPVELSADQLDIDIAAKRAVLEGHVRLTKGALVVRAPRVEVRYDEVPNVTWAKGAGGVVAEVKGVRAEAPEVEIDLAKQTLALRGGVRLQRGAGWISAEKATIDLVSLKVSLSDVKGALPVPEGAEKK</sequence>
<protein>
    <recommendedName>
        <fullName evidence="2">Organic solvent tolerance-like N-terminal domain-containing protein</fullName>
    </recommendedName>
</protein>
<reference evidence="3 4" key="1">
    <citation type="submission" date="2019-04" db="EMBL/GenBank/DDBJ databases">
        <authorList>
            <person name="Li Y."/>
            <person name="Wang J."/>
        </authorList>
    </citation>
    <scope>NUCLEOTIDE SEQUENCE [LARGE SCALE GENOMIC DNA]</scope>
    <source>
        <strain evidence="3 4">DSM 14668</strain>
    </source>
</reference>
<dbReference type="Proteomes" id="UP000309215">
    <property type="component" value="Unassembled WGS sequence"/>
</dbReference>
<dbReference type="InterPro" id="IPR005653">
    <property type="entry name" value="OstA-like_N"/>
</dbReference>
<keyword evidence="4" id="KW-1185">Reference proteome</keyword>
<dbReference type="EMBL" id="SSMQ01000054">
    <property type="protein sequence ID" value="TKC99657.1"/>
    <property type="molecule type" value="Genomic_DNA"/>
</dbReference>
<dbReference type="OrthoDB" id="5519878at2"/>